<name>A0A1L3SMZ6_9HYPH</name>
<organism evidence="4 5">
    <name type="scientific">Aquibium oceanicum</name>
    <dbReference type="NCBI Taxonomy" id="1670800"/>
    <lineage>
        <taxon>Bacteria</taxon>
        <taxon>Pseudomonadati</taxon>
        <taxon>Pseudomonadota</taxon>
        <taxon>Alphaproteobacteria</taxon>
        <taxon>Hyphomicrobiales</taxon>
        <taxon>Phyllobacteriaceae</taxon>
        <taxon>Aquibium</taxon>
    </lineage>
</organism>
<dbReference type="EMBL" id="CP018171">
    <property type="protein sequence ID" value="APH70773.1"/>
    <property type="molecule type" value="Genomic_DNA"/>
</dbReference>
<dbReference type="GO" id="GO:0008270">
    <property type="term" value="F:zinc ion binding"/>
    <property type="evidence" value="ECO:0007669"/>
    <property type="project" value="InterPro"/>
</dbReference>
<keyword evidence="1" id="KW-0479">Metal-binding</keyword>
<dbReference type="InterPro" id="IPR016192">
    <property type="entry name" value="APOBEC/CMP_deaminase_Zn-bd"/>
</dbReference>
<dbReference type="GO" id="GO:0002100">
    <property type="term" value="P:tRNA wobble adenosine to inosine editing"/>
    <property type="evidence" value="ECO:0007669"/>
    <property type="project" value="TreeGrafter"/>
</dbReference>
<gene>
    <name evidence="4" type="ORF">BSQ44_04775</name>
</gene>
<evidence type="ECO:0000313" key="4">
    <source>
        <dbReference type="EMBL" id="APH70773.1"/>
    </source>
</evidence>
<dbReference type="SUPFAM" id="SSF53927">
    <property type="entry name" value="Cytidine deaminase-like"/>
    <property type="match status" value="1"/>
</dbReference>
<feature type="domain" description="CMP/dCMP-type deaminase" evidence="3">
    <location>
        <begin position="6"/>
        <end position="119"/>
    </location>
</feature>
<dbReference type="KEGG" id="meso:BSQ44_04775"/>
<keyword evidence="2" id="KW-0862">Zinc</keyword>
<sequence length="162" mass="17210">MPISSARDLELLGRTIELASESRARGDHPFGALLADADGNVLLEAMNTCGTKGDRTGHAERNLMTEASLRYDVDFLAGCTMYTSAEPCAMCAGSVYWTGVGCVVHGMSEKALKDLIGPDPENLTMDLPCSAVFASGQRKVEVVGPLLAEESAKVHEGFWSGL</sequence>
<dbReference type="OrthoDB" id="9802676at2"/>
<dbReference type="PROSITE" id="PS00903">
    <property type="entry name" value="CYT_DCMP_DEAMINASES_1"/>
    <property type="match status" value="1"/>
</dbReference>
<dbReference type="AlphaFoldDB" id="A0A1L3SMZ6"/>
<accession>A0A1L3SMZ6</accession>
<dbReference type="Proteomes" id="UP000182840">
    <property type="component" value="Chromosome"/>
</dbReference>
<reference evidence="5" key="1">
    <citation type="submission" date="2016-11" db="EMBL/GenBank/DDBJ databases">
        <title>Mesorhizobium oceanicum sp. nov., isolated from deep seawater in South China Sea.</title>
        <authorList>
            <person name="Fu G.-Y."/>
        </authorList>
    </citation>
    <scope>NUCLEOTIDE SEQUENCE [LARGE SCALE GENOMIC DNA]</scope>
    <source>
        <strain evidence="5">B7</strain>
    </source>
</reference>
<dbReference type="PROSITE" id="PS51747">
    <property type="entry name" value="CYT_DCMP_DEAMINASES_2"/>
    <property type="match status" value="1"/>
</dbReference>
<dbReference type="PANTHER" id="PTHR11079:SF202">
    <property type="entry name" value="TRNA-SPECIFIC ADENOSINE DEAMINASE"/>
    <property type="match status" value="1"/>
</dbReference>
<protein>
    <submittedName>
        <fullName evidence="4">tRNA-specific adenosine deaminase</fullName>
    </submittedName>
</protein>
<evidence type="ECO:0000259" key="3">
    <source>
        <dbReference type="PROSITE" id="PS51747"/>
    </source>
</evidence>
<evidence type="ECO:0000256" key="2">
    <source>
        <dbReference type="ARBA" id="ARBA00022833"/>
    </source>
</evidence>
<dbReference type="RefSeq" id="WP_072602182.1">
    <property type="nucleotide sequence ID" value="NZ_CP018171.1"/>
</dbReference>
<dbReference type="PANTHER" id="PTHR11079">
    <property type="entry name" value="CYTOSINE DEAMINASE FAMILY MEMBER"/>
    <property type="match status" value="1"/>
</dbReference>
<dbReference type="Gene3D" id="3.40.140.10">
    <property type="entry name" value="Cytidine Deaminase, domain 2"/>
    <property type="match status" value="1"/>
</dbReference>
<dbReference type="CDD" id="cd01285">
    <property type="entry name" value="nucleoside_deaminase"/>
    <property type="match status" value="1"/>
</dbReference>
<dbReference type="Pfam" id="PF00383">
    <property type="entry name" value="dCMP_cyt_deam_1"/>
    <property type="match status" value="1"/>
</dbReference>
<dbReference type="InterPro" id="IPR002125">
    <property type="entry name" value="CMP_dCMP_dom"/>
</dbReference>
<dbReference type="STRING" id="1670800.BSQ44_04775"/>
<evidence type="ECO:0000313" key="5">
    <source>
        <dbReference type="Proteomes" id="UP000182840"/>
    </source>
</evidence>
<dbReference type="InterPro" id="IPR016193">
    <property type="entry name" value="Cytidine_deaminase-like"/>
</dbReference>
<proteinExistence type="predicted"/>
<keyword evidence="5" id="KW-1185">Reference proteome</keyword>
<dbReference type="GO" id="GO:0052717">
    <property type="term" value="F:tRNA-specific adenosine-34 deaminase activity"/>
    <property type="evidence" value="ECO:0007669"/>
    <property type="project" value="TreeGrafter"/>
</dbReference>
<evidence type="ECO:0000256" key="1">
    <source>
        <dbReference type="ARBA" id="ARBA00022723"/>
    </source>
</evidence>